<feature type="compositionally biased region" description="Low complexity" evidence="7">
    <location>
        <begin position="12"/>
        <end position="22"/>
    </location>
</feature>
<dbReference type="InterPro" id="IPR011009">
    <property type="entry name" value="Kinase-like_dom_sf"/>
</dbReference>
<feature type="domain" description="Protein kinase" evidence="8">
    <location>
        <begin position="40"/>
        <end position="87"/>
    </location>
</feature>
<dbReference type="Gene3D" id="3.30.200.20">
    <property type="entry name" value="Phosphorylase Kinase, domain 1"/>
    <property type="match status" value="1"/>
</dbReference>
<keyword evidence="5 6" id="KW-0067">ATP-binding</keyword>
<evidence type="ECO:0000256" key="3">
    <source>
        <dbReference type="ARBA" id="ARBA00022741"/>
    </source>
</evidence>
<dbReference type="GO" id="GO:0004674">
    <property type="term" value="F:protein serine/threonine kinase activity"/>
    <property type="evidence" value="ECO:0007669"/>
    <property type="project" value="UniProtKB-KW"/>
</dbReference>
<dbReference type="Proteomes" id="UP000261660">
    <property type="component" value="Unplaced"/>
</dbReference>
<dbReference type="GO" id="GO:0004713">
    <property type="term" value="F:protein tyrosine kinase activity"/>
    <property type="evidence" value="ECO:0007669"/>
    <property type="project" value="TreeGrafter"/>
</dbReference>
<dbReference type="InterPro" id="IPR000719">
    <property type="entry name" value="Prot_kinase_dom"/>
</dbReference>
<dbReference type="InterPro" id="IPR017441">
    <property type="entry name" value="Protein_kinase_ATP_BS"/>
</dbReference>
<evidence type="ECO:0000313" key="9">
    <source>
        <dbReference type="Ensembl" id="ENSLBEP00000037556.1"/>
    </source>
</evidence>
<keyword evidence="1" id="KW-0723">Serine/threonine-protein kinase</keyword>
<dbReference type="PROSITE" id="PS00107">
    <property type="entry name" value="PROTEIN_KINASE_ATP"/>
    <property type="match status" value="1"/>
</dbReference>
<dbReference type="GO" id="GO:0016605">
    <property type="term" value="C:PML body"/>
    <property type="evidence" value="ECO:0007669"/>
    <property type="project" value="TreeGrafter"/>
</dbReference>
<evidence type="ECO:0000256" key="6">
    <source>
        <dbReference type="PROSITE-ProRule" id="PRU10141"/>
    </source>
</evidence>
<dbReference type="PANTHER" id="PTHR24058:SF53">
    <property type="entry name" value="HOMEODOMAIN-INTERACTING PROTEIN KINASE 2"/>
    <property type="match status" value="1"/>
</dbReference>
<dbReference type="InParanoid" id="A0A3Q3GW34"/>
<evidence type="ECO:0000259" key="8">
    <source>
        <dbReference type="PROSITE" id="PS50011"/>
    </source>
</evidence>
<keyword evidence="10" id="KW-1185">Reference proteome</keyword>
<feature type="compositionally biased region" description="Pro residues" evidence="7">
    <location>
        <begin position="1"/>
        <end position="11"/>
    </location>
</feature>
<dbReference type="PANTHER" id="PTHR24058">
    <property type="entry name" value="DUAL SPECIFICITY PROTEIN KINASE"/>
    <property type="match status" value="1"/>
</dbReference>
<evidence type="ECO:0000256" key="2">
    <source>
        <dbReference type="ARBA" id="ARBA00022679"/>
    </source>
</evidence>
<dbReference type="GO" id="GO:0042771">
    <property type="term" value="P:intrinsic apoptotic signaling pathway in response to DNA damage by p53 class mediator"/>
    <property type="evidence" value="ECO:0007669"/>
    <property type="project" value="TreeGrafter"/>
</dbReference>
<dbReference type="PROSITE" id="PS50011">
    <property type="entry name" value="PROTEIN_KINASE_DOM"/>
    <property type="match status" value="1"/>
</dbReference>
<evidence type="ECO:0000256" key="7">
    <source>
        <dbReference type="SAM" id="MobiDB-lite"/>
    </source>
</evidence>
<dbReference type="GO" id="GO:0003714">
    <property type="term" value="F:transcription corepressor activity"/>
    <property type="evidence" value="ECO:0007669"/>
    <property type="project" value="TreeGrafter"/>
</dbReference>
<evidence type="ECO:0000313" key="10">
    <source>
        <dbReference type="Proteomes" id="UP000261660"/>
    </source>
</evidence>
<dbReference type="GO" id="GO:0005737">
    <property type="term" value="C:cytoplasm"/>
    <property type="evidence" value="ECO:0007669"/>
    <property type="project" value="TreeGrafter"/>
</dbReference>
<dbReference type="InterPro" id="IPR050494">
    <property type="entry name" value="Ser_Thr_dual-spec_kinase"/>
</dbReference>
<evidence type="ECO:0000256" key="5">
    <source>
        <dbReference type="ARBA" id="ARBA00022840"/>
    </source>
</evidence>
<organism evidence="9 10">
    <name type="scientific">Labrus bergylta</name>
    <name type="common">ballan wrasse</name>
    <dbReference type="NCBI Taxonomy" id="56723"/>
    <lineage>
        <taxon>Eukaryota</taxon>
        <taxon>Metazoa</taxon>
        <taxon>Chordata</taxon>
        <taxon>Craniata</taxon>
        <taxon>Vertebrata</taxon>
        <taxon>Euteleostomi</taxon>
        <taxon>Actinopterygii</taxon>
        <taxon>Neopterygii</taxon>
        <taxon>Teleostei</taxon>
        <taxon>Neoteleostei</taxon>
        <taxon>Acanthomorphata</taxon>
        <taxon>Eupercaria</taxon>
        <taxon>Labriformes</taxon>
        <taxon>Labridae</taxon>
        <taxon>Labrus</taxon>
    </lineage>
</organism>
<name>A0A3Q3GW34_9LABR</name>
<dbReference type="STRING" id="56723.ENSLBEP00000037556"/>
<reference evidence="9" key="2">
    <citation type="submission" date="2025-09" db="UniProtKB">
        <authorList>
            <consortium name="Ensembl"/>
        </authorList>
    </citation>
    <scope>IDENTIFICATION</scope>
</reference>
<dbReference type="GO" id="GO:0046332">
    <property type="term" value="F:SMAD binding"/>
    <property type="evidence" value="ECO:0007669"/>
    <property type="project" value="TreeGrafter"/>
</dbReference>
<dbReference type="GO" id="GO:0003713">
    <property type="term" value="F:transcription coactivator activity"/>
    <property type="evidence" value="ECO:0007669"/>
    <property type="project" value="TreeGrafter"/>
</dbReference>
<evidence type="ECO:0000256" key="1">
    <source>
        <dbReference type="ARBA" id="ARBA00022527"/>
    </source>
</evidence>
<sequence>MKVSYPPPLQPYPTTSPSSSSSDEGTRAVPVVLSSPSSDYLVRSYLGEGTFGKVAKCLKMATRETVAVKIIKHKKFSPEAQNEVERR</sequence>
<protein>
    <recommendedName>
        <fullName evidence="8">Protein kinase domain-containing protein</fullName>
    </recommendedName>
</protein>
<dbReference type="GO" id="GO:0007224">
    <property type="term" value="P:smoothened signaling pathway"/>
    <property type="evidence" value="ECO:0007669"/>
    <property type="project" value="TreeGrafter"/>
</dbReference>
<dbReference type="GO" id="GO:0045944">
    <property type="term" value="P:positive regulation of transcription by RNA polymerase II"/>
    <property type="evidence" value="ECO:0007669"/>
    <property type="project" value="TreeGrafter"/>
</dbReference>
<accession>A0A3Q3GW34</accession>
<dbReference type="Ensembl" id="ENSLBET00000039106.1">
    <property type="protein sequence ID" value="ENSLBEP00000037556.1"/>
    <property type="gene ID" value="ENSLBEG00000028032.1"/>
</dbReference>
<feature type="region of interest" description="Disordered" evidence="7">
    <location>
        <begin position="1"/>
        <end position="28"/>
    </location>
</feature>
<feature type="binding site" evidence="6">
    <location>
        <position position="69"/>
    </location>
    <ligand>
        <name>ATP</name>
        <dbReference type="ChEBI" id="CHEBI:30616"/>
    </ligand>
</feature>
<keyword evidence="2" id="KW-0808">Transferase</keyword>
<keyword evidence="3 6" id="KW-0547">Nucleotide-binding</keyword>
<dbReference type="GO" id="GO:0005524">
    <property type="term" value="F:ATP binding"/>
    <property type="evidence" value="ECO:0007669"/>
    <property type="project" value="UniProtKB-UniRule"/>
</dbReference>
<dbReference type="GeneTree" id="ENSGT01150000289026"/>
<keyword evidence="4" id="KW-0418">Kinase</keyword>
<dbReference type="AlphaFoldDB" id="A0A3Q3GW34"/>
<evidence type="ECO:0000256" key="4">
    <source>
        <dbReference type="ARBA" id="ARBA00022777"/>
    </source>
</evidence>
<proteinExistence type="predicted"/>
<reference evidence="9" key="1">
    <citation type="submission" date="2025-08" db="UniProtKB">
        <authorList>
            <consortium name="Ensembl"/>
        </authorList>
    </citation>
    <scope>IDENTIFICATION</scope>
</reference>
<dbReference type="SUPFAM" id="SSF56112">
    <property type="entry name" value="Protein kinase-like (PK-like)"/>
    <property type="match status" value="1"/>
</dbReference>